<keyword evidence="3" id="KW-1185">Reference proteome</keyword>
<protein>
    <submittedName>
        <fullName evidence="2">Uncharacterized protein</fullName>
    </submittedName>
</protein>
<evidence type="ECO:0000313" key="3">
    <source>
        <dbReference type="Proteomes" id="UP001432014"/>
    </source>
</evidence>
<dbReference type="Proteomes" id="UP001432014">
    <property type="component" value="Chromosome"/>
</dbReference>
<dbReference type="RefSeq" id="WP_329492678.1">
    <property type="nucleotide sequence ID" value="NZ_CP108460.1"/>
</dbReference>
<name>A0ABZ1WK12_9ACTN</name>
<dbReference type="EMBL" id="CP108482">
    <property type="protein sequence ID" value="WUS61285.1"/>
    <property type="molecule type" value="Genomic_DNA"/>
</dbReference>
<gene>
    <name evidence="1" type="ORF">OG469_00225</name>
    <name evidence="2" type="ORF">OG469_40795</name>
</gene>
<accession>A0ABZ1WK12</accession>
<sequence length="228" mass="24846">MIGTTDRMQVDYAQYYLYGSNYVEGEDHDAFQRIWTGNSVAAAAPDYLAVSCGTLAGYIRLTVEGRMDPPGPPGADWETVVDLSLYSLTGELGVQPWGGEAADDAVRRNLAVAGAGWYRVRVETRGRDKGHALNVADPWVEEHRLTLWPAPPTPDHVYRVTDEVGKATYDPTRPADPPIHPPAPSADEPLLRAWARSEGIAIDDNKPIPQSVRALAMAAGVLPTHHEP</sequence>
<proteinExistence type="predicted"/>
<evidence type="ECO:0000313" key="2">
    <source>
        <dbReference type="EMBL" id="WUS61285.1"/>
    </source>
</evidence>
<organism evidence="2 3">
    <name type="scientific">Kitasatospora herbaricolor</name>
    <dbReference type="NCBI Taxonomy" id="68217"/>
    <lineage>
        <taxon>Bacteria</taxon>
        <taxon>Bacillati</taxon>
        <taxon>Actinomycetota</taxon>
        <taxon>Actinomycetes</taxon>
        <taxon>Kitasatosporales</taxon>
        <taxon>Streptomycetaceae</taxon>
        <taxon>Kitasatospora</taxon>
    </lineage>
</organism>
<dbReference type="EMBL" id="CP108482">
    <property type="protein sequence ID" value="WUS54061.1"/>
    <property type="molecule type" value="Genomic_DNA"/>
</dbReference>
<reference evidence="2 3" key="1">
    <citation type="submission" date="2022-10" db="EMBL/GenBank/DDBJ databases">
        <title>The complete genomes of actinobacterial strains from the NBC collection.</title>
        <authorList>
            <person name="Joergensen T.S."/>
            <person name="Alvarez Arevalo M."/>
            <person name="Sterndorff E.B."/>
            <person name="Faurdal D."/>
            <person name="Vuksanovic O."/>
            <person name="Mourched A.-S."/>
            <person name="Charusanti P."/>
            <person name="Shaw S."/>
            <person name="Blin K."/>
            <person name="Weber T."/>
        </authorList>
    </citation>
    <scope>NUCLEOTIDE SEQUENCE [LARGE SCALE GENOMIC DNA]</scope>
    <source>
        <strain evidence="2 3">NBC_01247</strain>
    </source>
</reference>
<evidence type="ECO:0000313" key="1">
    <source>
        <dbReference type="EMBL" id="WUS54061.1"/>
    </source>
</evidence>